<dbReference type="Gramene" id="AET2Gv21111100.8">
    <property type="protein sequence ID" value="AET2Gv21111100.8"/>
    <property type="gene ID" value="AET2Gv21111100"/>
</dbReference>
<evidence type="ECO:0000313" key="2">
    <source>
        <dbReference type="Proteomes" id="UP000015105"/>
    </source>
</evidence>
<proteinExistence type="predicted"/>
<accession>A0A453D6U7</accession>
<keyword evidence="2" id="KW-1185">Reference proteome</keyword>
<reference evidence="1" key="4">
    <citation type="submission" date="2019-03" db="UniProtKB">
        <authorList>
            <consortium name="EnsemblPlants"/>
        </authorList>
    </citation>
    <scope>IDENTIFICATION</scope>
</reference>
<reference evidence="1" key="3">
    <citation type="journal article" date="2017" name="Nature">
        <title>Genome sequence of the progenitor of the wheat D genome Aegilops tauschii.</title>
        <authorList>
            <person name="Luo M.C."/>
            <person name="Gu Y.Q."/>
            <person name="Puiu D."/>
            <person name="Wang H."/>
            <person name="Twardziok S.O."/>
            <person name="Deal K.R."/>
            <person name="Huo N."/>
            <person name="Zhu T."/>
            <person name="Wang L."/>
            <person name="Wang Y."/>
            <person name="McGuire P.E."/>
            <person name="Liu S."/>
            <person name="Long H."/>
            <person name="Ramasamy R.K."/>
            <person name="Rodriguez J.C."/>
            <person name="Van S.L."/>
            <person name="Yuan L."/>
            <person name="Wang Z."/>
            <person name="Xia Z."/>
            <person name="Xiao L."/>
            <person name="Anderson O.D."/>
            <person name="Ouyang S."/>
            <person name="Liang Y."/>
            <person name="Zimin A.V."/>
            <person name="Pertea G."/>
            <person name="Qi P."/>
            <person name="Bennetzen J.L."/>
            <person name="Dai X."/>
            <person name="Dawson M.W."/>
            <person name="Muller H.G."/>
            <person name="Kugler K."/>
            <person name="Rivarola-Duarte L."/>
            <person name="Spannagl M."/>
            <person name="Mayer K.F.X."/>
            <person name="Lu F.H."/>
            <person name="Bevan M.W."/>
            <person name="Leroy P."/>
            <person name="Li P."/>
            <person name="You F.M."/>
            <person name="Sun Q."/>
            <person name="Liu Z."/>
            <person name="Lyons E."/>
            <person name="Wicker T."/>
            <person name="Salzberg S.L."/>
            <person name="Devos K.M."/>
            <person name="Dvorak J."/>
        </authorList>
    </citation>
    <scope>NUCLEOTIDE SEQUENCE [LARGE SCALE GENOMIC DNA]</scope>
    <source>
        <strain evidence="1">cv. AL8/78</strain>
    </source>
</reference>
<dbReference type="EnsemblPlants" id="AET2Gv21111100.8">
    <property type="protein sequence ID" value="AET2Gv21111100.8"/>
    <property type="gene ID" value="AET2Gv21111100"/>
</dbReference>
<sequence length="42" mass="4850">REAKQLSLARIEEFATHHRSEHGHGRRAWPLPVAQLLPRSPL</sequence>
<reference evidence="1" key="5">
    <citation type="journal article" date="2021" name="G3 (Bethesda)">
        <title>Aegilops tauschii genome assembly Aet v5.0 features greater sequence contiguity and improved annotation.</title>
        <authorList>
            <person name="Wang L."/>
            <person name="Zhu T."/>
            <person name="Rodriguez J.C."/>
            <person name="Deal K.R."/>
            <person name="Dubcovsky J."/>
            <person name="McGuire P.E."/>
            <person name="Lux T."/>
            <person name="Spannagl M."/>
            <person name="Mayer K.F.X."/>
            <person name="Baldrich P."/>
            <person name="Meyers B.C."/>
            <person name="Huo N."/>
            <person name="Gu Y.Q."/>
            <person name="Zhou H."/>
            <person name="Devos K.M."/>
            <person name="Bennetzen J.L."/>
            <person name="Unver T."/>
            <person name="Budak H."/>
            <person name="Gulick P.J."/>
            <person name="Galiba G."/>
            <person name="Kalapos B."/>
            <person name="Nelson D.R."/>
            <person name="Li P."/>
            <person name="You F.M."/>
            <person name="Luo M.C."/>
            <person name="Dvorak J."/>
        </authorList>
    </citation>
    <scope>NUCLEOTIDE SEQUENCE [LARGE SCALE GENOMIC DNA]</scope>
    <source>
        <strain evidence="1">cv. AL8/78</strain>
    </source>
</reference>
<reference evidence="2" key="1">
    <citation type="journal article" date="2014" name="Science">
        <title>Ancient hybridizations among the ancestral genomes of bread wheat.</title>
        <authorList>
            <consortium name="International Wheat Genome Sequencing Consortium,"/>
            <person name="Marcussen T."/>
            <person name="Sandve S.R."/>
            <person name="Heier L."/>
            <person name="Spannagl M."/>
            <person name="Pfeifer M."/>
            <person name="Jakobsen K.S."/>
            <person name="Wulff B.B."/>
            <person name="Steuernagel B."/>
            <person name="Mayer K.F."/>
            <person name="Olsen O.A."/>
        </authorList>
    </citation>
    <scope>NUCLEOTIDE SEQUENCE [LARGE SCALE GENOMIC DNA]</scope>
    <source>
        <strain evidence="2">cv. AL8/78</strain>
    </source>
</reference>
<reference evidence="2" key="2">
    <citation type="journal article" date="2017" name="Nat. Plants">
        <title>The Aegilops tauschii genome reveals multiple impacts of transposons.</title>
        <authorList>
            <person name="Zhao G."/>
            <person name="Zou C."/>
            <person name="Li K."/>
            <person name="Wang K."/>
            <person name="Li T."/>
            <person name="Gao L."/>
            <person name="Zhang X."/>
            <person name="Wang H."/>
            <person name="Yang Z."/>
            <person name="Liu X."/>
            <person name="Jiang W."/>
            <person name="Mao L."/>
            <person name="Kong X."/>
            <person name="Jiao Y."/>
            <person name="Jia J."/>
        </authorList>
    </citation>
    <scope>NUCLEOTIDE SEQUENCE [LARGE SCALE GENOMIC DNA]</scope>
    <source>
        <strain evidence="2">cv. AL8/78</strain>
    </source>
</reference>
<name>A0A453D6U7_AEGTS</name>
<protein>
    <submittedName>
        <fullName evidence="1">Uncharacterized protein</fullName>
    </submittedName>
</protein>
<dbReference type="Proteomes" id="UP000015105">
    <property type="component" value="Chromosome 2D"/>
</dbReference>
<dbReference type="AlphaFoldDB" id="A0A453D6U7"/>
<organism evidence="1 2">
    <name type="scientific">Aegilops tauschii subsp. strangulata</name>
    <name type="common">Goatgrass</name>
    <dbReference type="NCBI Taxonomy" id="200361"/>
    <lineage>
        <taxon>Eukaryota</taxon>
        <taxon>Viridiplantae</taxon>
        <taxon>Streptophyta</taxon>
        <taxon>Embryophyta</taxon>
        <taxon>Tracheophyta</taxon>
        <taxon>Spermatophyta</taxon>
        <taxon>Magnoliopsida</taxon>
        <taxon>Liliopsida</taxon>
        <taxon>Poales</taxon>
        <taxon>Poaceae</taxon>
        <taxon>BOP clade</taxon>
        <taxon>Pooideae</taxon>
        <taxon>Triticodae</taxon>
        <taxon>Triticeae</taxon>
        <taxon>Triticinae</taxon>
        <taxon>Aegilops</taxon>
    </lineage>
</organism>
<evidence type="ECO:0000313" key="1">
    <source>
        <dbReference type="EnsemblPlants" id="AET2Gv21111100.8"/>
    </source>
</evidence>